<comment type="caution">
    <text evidence="1">The sequence shown here is derived from an EMBL/GenBank/DDBJ whole genome shotgun (WGS) entry which is preliminary data.</text>
</comment>
<evidence type="ECO:0000313" key="2">
    <source>
        <dbReference type="Proteomes" id="UP001150581"/>
    </source>
</evidence>
<dbReference type="EMBL" id="JANBPG010004121">
    <property type="protein sequence ID" value="KAJ1877641.1"/>
    <property type="molecule type" value="Genomic_DNA"/>
</dbReference>
<accession>A0ACC1HVY1</accession>
<dbReference type="Proteomes" id="UP001150581">
    <property type="component" value="Unassembled WGS sequence"/>
</dbReference>
<sequence>MLRLLAGVGDAGFVRDACLRLRARTLDETRGLLRHARARDALLRLGTWCGVGPAGFDAGAWQSFRAADLAAVLRAFVARGDVARAAVVWRRHAGGDARLRGDVASALHAFPADACPGALAQWLRREVLPRIGGGAAAGVGAWLGQRARALEAAGRLRDAVRLALLAHEAGGAGAAGLHAQLAELAHLQRRHALALRLDAYAQLSFAGVARLLLDRTAAAELLPAAYAAHFAPYARRHALDPAALVRAYCADAMAAQRHWEPRVLALLACVADAELAGPSARPLTAARLGALHAVGGVLVDAMRRSDVPWSAALDAAIGRTMRVLAAHAPLDSGVELSRAAASEQLRLMRLRRMLLRHGLASFHVSNTRMAGPLLHALVRAPAAGAMRDVLQLVDAYHHLARPAA</sequence>
<name>A0ACC1HVY1_9FUNG</name>
<keyword evidence="2" id="KW-1185">Reference proteome</keyword>
<gene>
    <name evidence="1" type="ORF">LPJ66_012061</name>
</gene>
<feature type="non-terminal residue" evidence="1">
    <location>
        <position position="404"/>
    </location>
</feature>
<evidence type="ECO:0000313" key="1">
    <source>
        <dbReference type="EMBL" id="KAJ1877641.1"/>
    </source>
</evidence>
<organism evidence="1 2">
    <name type="scientific">Kickxella alabastrina</name>
    <dbReference type="NCBI Taxonomy" id="61397"/>
    <lineage>
        <taxon>Eukaryota</taxon>
        <taxon>Fungi</taxon>
        <taxon>Fungi incertae sedis</taxon>
        <taxon>Zoopagomycota</taxon>
        <taxon>Kickxellomycotina</taxon>
        <taxon>Kickxellomycetes</taxon>
        <taxon>Kickxellales</taxon>
        <taxon>Kickxellaceae</taxon>
        <taxon>Kickxella</taxon>
    </lineage>
</organism>
<reference evidence="1" key="1">
    <citation type="submission" date="2022-07" db="EMBL/GenBank/DDBJ databases">
        <title>Phylogenomic reconstructions and comparative analyses of Kickxellomycotina fungi.</title>
        <authorList>
            <person name="Reynolds N.K."/>
            <person name="Stajich J.E."/>
            <person name="Barry K."/>
            <person name="Grigoriev I.V."/>
            <person name="Crous P."/>
            <person name="Smith M.E."/>
        </authorList>
    </citation>
    <scope>NUCLEOTIDE SEQUENCE</scope>
    <source>
        <strain evidence="1">Benny 63K</strain>
    </source>
</reference>
<proteinExistence type="predicted"/>
<protein>
    <submittedName>
        <fullName evidence="1">Uncharacterized protein</fullName>
    </submittedName>
</protein>